<dbReference type="InterPro" id="IPR041629">
    <property type="entry name" value="SCP_3"/>
</dbReference>
<dbReference type="Proteomes" id="UP000321379">
    <property type="component" value="Unassembled WGS sequence"/>
</dbReference>
<dbReference type="EMBL" id="VRMG01000007">
    <property type="protein sequence ID" value="TXN30473.1"/>
    <property type="molecule type" value="Genomic_DNA"/>
</dbReference>
<proteinExistence type="predicted"/>
<keyword evidence="3" id="KW-1185">Reference proteome</keyword>
<gene>
    <name evidence="2" type="ORF">FVP33_10820</name>
</gene>
<name>A0A5C8USH2_9MICO</name>
<accession>A0A5C8USH2</accession>
<organism evidence="2 3">
    <name type="scientific">Lacisediminihabitans profunda</name>
    <dbReference type="NCBI Taxonomy" id="2594790"/>
    <lineage>
        <taxon>Bacteria</taxon>
        <taxon>Bacillati</taxon>
        <taxon>Actinomycetota</taxon>
        <taxon>Actinomycetes</taxon>
        <taxon>Micrococcales</taxon>
        <taxon>Microbacteriaceae</taxon>
        <taxon>Lacisediminihabitans</taxon>
    </lineage>
</organism>
<protein>
    <recommendedName>
        <fullName evidence="1">Bacterial SCP orthologue domain-containing protein</fullName>
    </recommendedName>
</protein>
<sequence>MAKPRISDAVGGEAVRRALATVADRDTEATAVRYLLQVLADAAPGNSVEVRVPPFGAVQCIEGPGHTRGTPPNVVETDALTWLAIATGGDTWQHAIEHGRISASGSRADLASLLPVIWDAAGTGE</sequence>
<dbReference type="Pfam" id="PF17844">
    <property type="entry name" value="SCP_3"/>
    <property type="match status" value="1"/>
</dbReference>
<evidence type="ECO:0000313" key="2">
    <source>
        <dbReference type="EMBL" id="TXN30473.1"/>
    </source>
</evidence>
<feature type="domain" description="Bacterial SCP orthologue" evidence="1">
    <location>
        <begin position="24"/>
        <end position="116"/>
    </location>
</feature>
<dbReference type="Gene3D" id="3.30.1050.40">
    <property type="match status" value="1"/>
</dbReference>
<reference evidence="2 3" key="1">
    <citation type="submission" date="2019-08" db="EMBL/GenBank/DDBJ databases">
        <title>Bacterial whole genome sequence for Glaciihabitans sp. CHu50b-6-2.</title>
        <authorList>
            <person name="Jin L."/>
        </authorList>
    </citation>
    <scope>NUCLEOTIDE SEQUENCE [LARGE SCALE GENOMIC DNA]</scope>
    <source>
        <strain evidence="2 3">CHu50b-6-2</strain>
    </source>
</reference>
<evidence type="ECO:0000313" key="3">
    <source>
        <dbReference type="Proteomes" id="UP000321379"/>
    </source>
</evidence>
<comment type="caution">
    <text evidence="2">The sequence shown here is derived from an EMBL/GenBank/DDBJ whole genome shotgun (WGS) entry which is preliminary data.</text>
</comment>
<evidence type="ECO:0000259" key="1">
    <source>
        <dbReference type="Pfam" id="PF17844"/>
    </source>
</evidence>
<dbReference type="RefSeq" id="WP_147783656.1">
    <property type="nucleotide sequence ID" value="NZ_VRMG01000007.1"/>
</dbReference>
<dbReference type="AlphaFoldDB" id="A0A5C8USH2"/>